<gene>
    <name evidence="1" type="ORF">NDU88_004625</name>
</gene>
<protein>
    <submittedName>
        <fullName evidence="1">Uncharacterized protein</fullName>
    </submittedName>
</protein>
<reference evidence="1" key="1">
    <citation type="journal article" date="2022" name="bioRxiv">
        <title>Sequencing and chromosome-scale assembly of the giantPleurodeles waltlgenome.</title>
        <authorList>
            <person name="Brown T."/>
            <person name="Elewa A."/>
            <person name="Iarovenko S."/>
            <person name="Subramanian E."/>
            <person name="Araus A.J."/>
            <person name="Petzold A."/>
            <person name="Susuki M."/>
            <person name="Suzuki K.-i.T."/>
            <person name="Hayashi T."/>
            <person name="Toyoda A."/>
            <person name="Oliveira C."/>
            <person name="Osipova E."/>
            <person name="Leigh N.D."/>
            <person name="Simon A."/>
            <person name="Yun M.H."/>
        </authorList>
    </citation>
    <scope>NUCLEOTIDE SEQUENCE</scope>
    <source>
        <strain evidence="1">20211129_DDA</strain>
        <tissue evidence="1">Liver</tissue>
    </source>
</reference>
<keyword evidence="2" id="KW-1185">Reference proteome</keyword>
<dbReference type="Proteomes" id="UP001066276">
    <property type="component" value="Chromosome 1_2"/>
</dbReference>
<dbReference type="EMBL" id="JANPWB010000002">
    <property type="protein sequence ID" value="KAJ1209247.1"/>
    <property type="molecule type" value="Genomic_DNA"/>
</dbReference>
<proteinExistence type="predicted"/>
<evidence type="ECO:0000313" key="1">
    <source>
        <dbReference type="EMBL" id="KAJ1209247.1"/>
    </source>
</evidence>
<accession>A0AAV7W8V5</accession>
<sequence length="160" mass="16022">MGGTAGGPVAAVAVSEAGCDSGGSHVGIGLGASGPVSAAEASAAYWGEAPCPPKWRADPVGSCAKACAAWACSPTLDGQSTGLERRPVAGTWIGGESWWQGAGRLCMEDPGERKTGGYCRTCPITSRATSVGPPWGIPSEVERAHIVLSAVARGLTVDRG</sequence>
<evidence type="ECO:0000313" key="2">
    <source>
        <dbReference type="Proteomes" id="UP001066276"/>
    </source>
</evidence>
<organism evidence="1 2">
    <name type="scientific">Pleurodeles waltl</name>
    <name type="common">Iberian ribbed newt</name>
    <dbReference type="NCBI Taxonomy" id="8319"/>
    <lineage>
        <taxon>Eukaryota</taxon>
        <taxon>Metazoa</taxon>
        <taxon>Chordata</taxon>
        <taxon>Craniata</taxon>
        <taxon>Vertebrata</taxon>
        <taxon>Euteleostomi</taxon>
        <taxon>Amphibia</taxon>
        <taxon>Batrachia</taxon>
        <taxon>Caudata</taxon>
        <taxon>Salamandroidea</taxon>
        <taxon>Salamandridae</taxon>
        <taxon>Pleurodelinae</taxon>
        <taxon>Pleurodeles</taxon>
    </lineage>
</organism>
<name>A0AAV7W8V5_PLEWA</name>
<comment type="caution">
    <text evidence="1">The sequence shown here is derived from an EMBL/GenBank/DDBJ whole genome shotgun (WGS) entry which is preliminary data.</text>
</comment>
<dbReference type="AlphaFoldDB" id="A0AAV7W8V5"/>